<reference evidence="2 3" key="1">
    <citation type="submission" date="2024-03" db="EMBL/GenBank/DDBJ databases">
        <title>Aureococcus anophagefferens CCMP1851 and Kratosvirus quantuckense: Draft genome of a second virus-susceptible host strain in the model system.</title>
        <authorList>
            <person name="Chase E."/>
            <person name="Truchon A.R."/>
            <person name="Schepens W."/>
            <person name="Wilhelm S.W."/>
        </authorList>
    </citation>
    <scope>NUCLEOTIDE SEQUENCE [LARGE SCALE GENOMIC DNA]</scope>
    <source>
        <strain evidence="2 3">CCMP1851</strain>
    </source>
</reference>
<feature type="compositionally biased region" description="Low complexity" evidence="1">
    <location>
        <begin position="187"/>
        <end position="198"/>
    </location>
</feature>
<proteinExistence type="predicted"/>
<accession>A0ABR1FWP7</accession>
<feature type="compositionally biased region" description="Basic and acidic residues" evidence="1">
    <location>
        <begin position="225"/>
        <end position="240"/>
    </location>
</feature>
<evidence type="ECO:0000256" key="1">
    <source>
        <dbReference type="SAM" id="MobiDB-lite"/>
    </source>
</evidence>
<dbReference type="SUPFAM" id="SSF47473">
    <property type="entry name" value="EF-hand"/>
    <property type="match status" value="1"/>
</dbReference>
<evidence type="ECO:0000313" key="3">
    <source>
        <dbReference type="Proteomes" id="UP001363151"/>
    </source>
</evidence>
<organism evidence="2 3">
    <name type="scientific">Aureococcus anophagefferens</name>
    <name type="common">Harmful bloom alga</name>
    <dbReference type="NCBI Taxonomy" id="44056"/>
    <lineage>
        <taxon>Eukaryota</taxon>
        <taxon>Sar</taxon>
        <taxon>Stramenopiles</taxon>
        <taxon>Ochrophyta</taxon>
        <taxon>Pelagophyceae</taxon>
        <taxon>Pelagomonadales</taxon>
        <taxon>Pelagomonadaceae</taxon>
        <taxon>Aureococcus</taxon>
    </lineage>
</organism>
<dbReference type="EMBL" id="JBBJCI010000214">
    <property type="protein sequence ID" value="KAK7240392.1"/>
    <property type="molecule type" value="Genomic_DNA"/>
</dbReference>
<dbReference type="Proteomes" id="UP001363151">
    <property type="component" value="Unassembled WGS sequence"/>
</dbReference>
<feature type="region of interest" description="Disordered" evidence="1">
    <location>
        <begin position="177"/>
        <end position="253"/>
    </location>
</feature>
<keyword evidence="3" id="KW-1185">Reference proteome</keyword>
<name>A0ABR1FWP7_AURAN</name>
<dbReference type="InterPro" id="IPR011992">
    <property type="entry name" value="EF-hand-dom_pair"/>
</dbReference>
<feature type="compositionally biased region" description="Basic residues" evidence="1">
    <location>
        <begin position="241"/>
        <end position="253"/>
    </location>
</feature>
<comment type="caution">
    <text evidence="2">The sequence shown here is derived from an EMBL/GenBank/DDBJ whole genome shotgun (WGS) entry which is preliminary data.</text>
</comment>
<protein>
    <submittedName>
        <fullName evidence="2">Ran GTPase binding protein</fullName>
    </submittedName>
</protein>
<gene>
    <name evidence="2" type="ORF">SO694_00115032</name>
</gene>
<sequence length="253" mass="28180">MNPIARPVILQVAEPVAPPQLKAGFHRTAKQPLLRQKTKKLMMVQKSVAAIMQAAKKPVVGRAKSWVSKKQKPSKLVDVFLQFDHDDANALDYAKLEALHRFYGEPLDAHELRDDVDTFGDDYGAIDFAGFVLLARRRQRRGGFRGFEDAAAASDDAAAARREAELDDLLMRAQRADARARARAKRPAQGGRAAVRPPALRPPHVRGHGRAERPQLGAPQRRGQARAEDHAELAYKPEPPRRKRGGRRRVVPV</sequence>
<evidence type="ECO:0000313" key="2">
    <source>
        <dbReference type="EMBL" id="KAK7240392.1"/>
    </source>
</evidence>